<comment type="caution">
    <text evidence="13">The sequence shown here is derived from an EMBL/GenBank/DDBJ whole genome shotgun (WGS) entry which is preliminary data.</text>
</comment>
<keyword evidence="10" id="KW-0998">Cell outer membrane</keyword>
<dbReference type="CDD" id="cd00342">
    <property type="entry name" value="gram_neg_porins"/>
    <property type="match status" value="1"/>
</dbReference>
<feature type="non-terminal residue" evidence="13">
    <location>
        <position position="198"/>
    </location>
</feature>
<dbReference type="Gene3D" id="2.40.160.10">
    <property type="entry name" value="Porin"/>
    <property type="match status" value="1"/>
</dbReference>
<gene>
    <name evidence="13" type="ORF">HHL24_42585</name>
</gene>
<evidence type="ECO:0000256" key="10">
    <source>
        <dbReference type="ARBA" id="ARBA00023237"/>
    </source>
</evidence>
<evidence type="ECO:0000256" key="9">
    <source>
        <dbReference type="ARBA" id="ARBA00023136"/>
    </source>
</evidence>
<evidence type="ECO:0000313" key="13">
    <source>
        <dbReference type="EMBL" id="NMM04511.1"/>
    </source>
</evidence>
<dbReference type="EMBL" id="JABBGJ010000098">
    <property type="protein sequence ID" value="NMM04511.1"/>
    <property type="molecule type" value="Genomic_DNA"/>
</dbReference>
<keyword evidence="14" id="KW-1185">Reference proteome</keyword>
<dbReference type="SUPFAM" id="SSF56935">
    <property type="entry name" value="Porins"/>
    <property type="match status" value="1"/>
</dbReference>
<dbReference type="Pfam" id="PF13609">
    <property type="entry name" value="Porin_4"/>
    <property type="match status" value="1"/>
</dbReference>
<reference evidence="13 14" key="1">
    <citation type="submission" date="2020-04" db="EMBL/GenBank/DDBJ databases">
        <title>Paraburkholderia sp. RP-4-7 isolated from soil.</title>
        <authorList>
            <person name="Dahal R.H."/>
        </authorList>
    </citation>
    <scope>NUCLEOTIDE SEQUENCE [LARGE SCALE GENOMIC DNA]</scope>
    <source>
        <strain evidence="13 14">RP-4-7</strain>
    </source>
</reference>
<keyword evidence="5" id="KW-0812">Transmembrane</keyword>
<feature type="chain" id="PRO_5032278039" evidence="11">
    <location>
        <begin position="40"/>
        <end position="198"/>
    </location>
</feature>
<feature type="signal peptide" evidence="11">
    <location>
        <begin position="1"/>
        <end position="39"/>
    </location>
</feature>
<dbReference type="RefSeq" id="WP_169491240.1">
    <property type="nucleotide sequence ID" value="NZ_JABBGJ010000098.1"/>
</dbReference>
<evidence type="ECO:0000256" key="6">
    <source>
        <dbReference type="ARBA" id="ARBA00022729"/>
    </source>
</evidence>
<evidence type="ECO:0000256" key="7">
    <source>
        <dbReference type="ARBA" id="ARBA00023065"/>
    </source>
</evidence>
<organism evidence="13 14">
    <name type="scientific">Paraburkholderia polaris</name>
    <dbReference type="NCBI Taxonomy" id="2728848"/>
    <lineage>
        <taxon>Bacteria</taxon>
        <taxon>Pseudomonadati</taxon>
        <taxon>Pseudomonadota</taxon>
        <taxon>Betaproteobacteria</taxon>
        <taxon>Burkholderiales</taxon>
        <taxon>Burkholderiaceae</taxon>
        <taxon>Paraburkholderia</taxon>
    </lineage>
</organism>
<evidence type="ECO:0000256" key="11">
    <source>
        <dbReference type="SAM" id="SignalP"/>
    </source>
</evidence>
<evidence type="ECO:0000256" key="3">
    <source>
        <dbReference type="ARBA" id="ARBA00022448"/>
    </source>
</evidence>
<evidence type="ECO:0000256" key="1">
    <source>
        <dbReference type="ARBA" id="ARBA00004571"/>
    </source>
</evidence>
<comment type="subunit">
    <text evidence="2">Homotrimer.</text>
</comment>
<evidence type="ECO:0000256" key="8">
    <source>
        <dbReference type="ARBA" id="ARBA00023114"/>
    </source>
</evidence>
<evidence type="ECO:0000256" key="5">
    <source>
        <dbReference type="ARBA" id="ARBA00022692"/>
    </source>
</evidence>
<dbReference type="AlphaFoldDB" id="A0A848IS47"/>
<keyword evidence="7" id="KW-0406">Ion transport</keyword>
<dbReference type="InterPro" id="IPR033900">
    <property type="entry name" value="Gram_neg_porin_domain"/>
</dbReference>
<keyword evidence="3" id="KW-0813">Transport</keyword>
<keyword evidence="6 11" id="KW-0732">Signal</keyword>
<evidence type="ECO:0000256" key="2">
    <source>
        <dbReference type="ARBA" id="ARBA00011233"/>
    </source>
</evidence>
<keyword evidence="9" id="KW-0472">Membrane</keyword>
<protein>
    <submittedName>
        <fullName evidence="13">Porin</fullName>
    </submittedName>
</protein>
<keyword evidence="4" id="KW-1134">Transmembrane beta strand</keyword>
<accession>A0A848IS47</accession>
<evidence type="ECO:0000259" key="12">
    <source>
        <dbReference type="Pfam" id="PF13609"/>
    </source>
</evidence>
<dbReference type="PANTHER" id="PTHR34501:SF9">
    <property type="entry name" value="MAJOR OUTER MEMBRANE PROTEIN P.IA"/>
    <property type="match status" value="1"/>
</dbReference>
<keyword evidence="8" id="KW-0626">Porin</keyword>
<proteinExistence type="predicted"/>
<dbReference type="InterPro" id="IPR050298">
    <property type="entry name" value="Gram-neg_bact_OMP"/>
</dbReference>
<feature type="domain" description="Porin" evidence="12">
    <location>
        <begin position="28"/>
        <end position="197"/>
    </location>
</feature>
<name>A0A848IS47_9BURK</name>
<dbReference type="GO" id="GO:0006811">
    <property type="term" value="P:monoatomic ion transport"/>
    <property type="evidence" value="ECO:0007669"/>
    <property type="project" value="UniProtKB-KW"/>
</dbReference>
<evidence type="ECO:0000256" key="4">
    <source>
        <dbReference type="ARBA" id="ARBA00022452"/>
    </source>
</evidence>
<comment type="subcellular location">
    <subcellularLocation>
        <location evidence="1">Cell outer membrane</location>
        <topology evidence="1">Multi-pass membrane protein</topology>
    </subcellularLocation>
</comment>
<sequence length="198" mass="20735">MKKEQRVTGRPSVGKVVGTLGVTTIFCSALALTSVSAHADSGSQVQLYGIVGTYVGSVKRSDTPQSTALMGSGGLTTSFWGIGGKEDLGGGVSAIFALESFFQPQNGALGRSATDPFWSRNAFVGFQGDFGQLTFGRQRNPTYTAESLVNPFGSSTVFSPLVLQTFVTNYGGTIIGDTVWNNTAEYTAPNFKGFGATV</sequence>
<dbReference type="PANTHER" id="PTHR34501">
    <property type="entry name" value="PROTEIN YDDL-RELATED"/>
    <property type="match status" value="1"/>
</dbReference>
<dbReference type="GO" id="GO:0009279">
    <property type="term" value="C:cell outer membrane"/>
    <property type="evidence" value="ECO:0007669"/>
    <property type="project" value="UniProtKB-SubCell"/>
</dbReference>
<dbReference type="GO" id="GO:0046930">
    <property type="term" value="C:pore complex"/>
    <property type="evidence" value="ECO:0007669"/>
    <property type="project" value="UniProtKB-KW"/>
</dbReference>
<evidence type="ECO:0000313" key="14">
    <source>
        <dbReference type="Proteomes" id="UP000544134"/>
    </source>
</evidence>
<dbReference type="InterPro" id="IPR023614">
    <property type="entry name" value="Porin_dom_sf"/>
</dbReference>
<dbReference type="GO" id="GO:0015288">
    <property type="term" value="F:porin activity"/>
    <property type="evidence" value="ECO:0007669"/>
    <property type="project" value="UniProtKB-KW"/>
</dbReference>
<dbReference type="Proteomes" id="UP000544134">
    <property type="component" value="Unassembled WGS sequence"/>
</dbReference>